<protein>
    <submittedName>
        <fullName evidence="2">Uncharacterized protein</fullName>
    </submittedName>
</protein>
<proteinExistence type="predicted"/>
<accession>A0A0B0EEH6</accession>
<evidence type="ECO:0000313" key="3">
    <source>
        <dbReference type="Proteomes" id="UP000030652"/>
    </source>
</evidence>
<evidence type="ECO:0000313" key="2">
    <source>
        <dbReference type="EMBL" id="KHE91009.1"/>
    </source>
</evidence>
<comment type="caution">
    <text evidence="2">The sequence shown here is derived from an EMBL/GenBank/DDBJ whole genome shotgun (WGS) entry which is preliminary data.</text>
</comment>
<keyword evidence="1" id="KW-0175">Coiled coil</keyword>
<dbReference type="AlphaFoldDB" id="A0A0B0EEH6"/>
<evidence type="ECO:0000256" key="1">
    <source>
        <dbReference type="SAM" id="Coils"/>
    </source>
</evidence>
<feature type="coiled-coil region" evidence="1">
    <location>
        <begin position="276"/>
        <end position="319"/>
    </location>
</feature>
<dbReference type="InterPro" id="IPR029044">
    <property type="entry name" value="Nucleotide-diphossugar_trans"/>
</dbReference>
<dbReference type="Gene3D" id="3.90.550.10">
    <property type="entry name" value="Spore Coat Polysaccharide Biosynthesis Protein SpsA, Chain A"/>
    <property type="match status" value="1"/>
</dbReference>
<dbReference type="Proteomes" id="UP000030652">
    <property type="component" value="Unassembled WGS sequence"/>
</dbReference>
<gene>
    <name evidence="2" type="ORF">SCABRO_03311</name>
</gene>
<sequence length="526" mass="61842">MKKAEKEKLKKMLEGRFGILIPDNISLQKMSERKKKEWVDRGDRVTYLQPQDFLTTRAAKKPFVIEPDIIQLVTDTIQQEDLKIYFGMLSYHGRGNAALYTGLNVFDSLEPYREKWDLKFFLGFQGNRETSLCKKLREKGVSVFLNDQIQLEDKEGNIIVADNEPGKAANCVKSLKMIQREVKKHKWSARKTFVVFVDDDYVMQDSLTYLMMIISWVFSFVSPQIAKEKSFQQLIENCQKVGFVKNGSSRLQFSRQVTREIVYGEKPVMSYRDFLIELLKREIRELGERFEREEKKSTVERMIKELSQMKTAIRQLEKVPAEAIMTPDNFSSVLSVFEKRTQRSCKMIRELLKRKVRLGGRVTSLLTTLFLRYSEEALHLWLSEFTYMLHGDQGMSLYNWQHMLIGRGYAIEISLLVQVLLDRQFQNYKIININSTPHIHQSQQDMNVNRMRDTILSSLDLFRLLYGEIKPHDFLQRYDKSHTSRRRIIRHPDGRVSFDDQLLQLEEDHLIPPLKDLLMAENPVKA</sequence>
<dbReference type="EMBL" id="JRYO01000225">
    <property type="protein sequence ID" value="KHE91009.1"/>
    <property type="molecule type" value="Genomic_DNA"/>
</dbReference>
<organism evidence="2 3">
    <name type="scientific">Candidatus Scalindua brodae</name>
    <dbReference type="NCBI Taxonomy" id="237368"/>
    <lineage>
        <taxon>Bacteria</taxon>
        <taxon>Pseudomonadati</taxon>
        <taxon>Planctomycetota</taxon>
        <taxon>Candidatus Brocadiia</taxon>
        <taxon>Candidatus Brocadiales</taxon>
        <taxon>Candidatus Scalinduaceae</taxon>
        <taxon>Candidatus Scalindua</taxon>
    </lineage>
</organism>
<name>A0A0B0EEH6_9BACT</name>
<reference evidence="2 3" key="1">
    <citation type="submission" date="2014-10" db="EMBL/GenBank/DDBJ databases">
        <title>Draft genome of anammox bacterium scalindua brodae, obtained using differential coverage binning of sequence data from two enrichment reactors.</title>
        <authorList>
            <person name="Speth D.R."/>
            <person name="Russ L."/>
            <person name="Kartal B."/>
            <person name="Op den Camp H.J."/>
            <person name="Dutilh B.E."/>
            <person name="Jetten M.S."/>
        </authorList>
    </citation>
    <scope>NUCLEOTIDE SEQUENCE [LARGE SCALE GENOMIC DNA]</scope>
    <source>
        <strain evidence="2">RU1</strain>
    </source>
</reference>